<feature type="transmembrane region" description="Helical" evidence="1">
    <location>
        <begin position="20"/>
        <end position="39"/>
    </location>
</feature>
<name>A0A0B1TD79_OESDE</name>
<dbReference type="Proteomes" id="UP000053660">
    <property type="component" value="Unassembled WGS sequence"/>
</dbReference>
<keyword evidence="3" id="KW-1185">Reference proteome</keyword>
<protein>
    <submittedName>
        <fullName evidence="2">Uncharacterized protein</fullName>
    </submittedName>
</protein>
<evidence type="ECO:0000313" key="2">
    <source>
        <dbReference type="EMBL" id="KHJ95508.1"/>
    </source>
</evidence>
<organism evidence="2 3">
    <name type="scientific">Oesophagostomum dentatum</name>
    <name type="common">Nodular worm</name>
    <dbReference type="NCBI Taxonomy" id="61180"/>
    <lineage>
        <taxon>Eukaryota</taxon>
        <taxon>Metazoa</taxon>
        <taxon>Ecdysozoa</taxon>
        <taxon>Nematoda</taxon>
        <taxon>Chromadorea</taxon>
        <taxon>Rhabditida</taxon>
        <taxon>Rhabditina</taxon>
        <taxon>Rhabditomorpha</taxon>
        <taxon>Strongyloidea</taxon>
        <taxon>Strongylidae</taxon>
        <taxon>Oesophagostomum</taxon>
    </lineage>
</organism>
<dbReference type="OrthoDB" id="5792629at2759"/>
<keyword evidence="1" id="KW-1133">Transmembrane helix</keyword>
<gene>
    <name evidence="2" type="ORF">OESDEN_04546</name>
</gene>
<accession>A0A0B1TD79</accession>
<dbReference type="AlphaFoldDB" id="A0A0B1TD79"/>
<keyword evidence="1" id="KW-0472">Membrane</keyword>
<reference evidence="2 3" key="1">
    <citation type="submission" date="2014-03" db="EMBL/GenBank/DDBJ databases">
        <title>Draft genome of the hookworm Oesophagostomum dentatum.</title>
        <authorList>
            <person name="Mitreva M."/>
        </authorList>
    </citation>
    <scope>NUCLEOTIDE SEQUENCE [LARGE SCALE GENOMIC DNA]</scope>
    <source>
        <strain evidence="2 3">OD-Hann</strain>
    </source>
</reference>
<dbReference type="EMBL" id="KN549942">
    <property type="protein sequence ID" value="KHJ95508.1"/>
    <property type="molecule type" value="Genomic_DNA"/>
</dbReference>
<sequence>MTYLRLMKSDDPFVDAYKEAAYLIPLETFLIPLGTIVYLRLSRKRRRNDINGMVKLTTHGERGYENYATILSRQWNRKR</sequence>
<keyword evidence="1" id="KW-0812">Transmembrane</keyword>
<proteinExistence type="predicted"/>
<evidence type="ECO:0000313" key="3">
    <source>
        <dbReference type="Proteomes" id="UP000053660"/>
    </source>
</evidence>
<evidence type="ECO:0000256" key="1">
    <source>
        <dbReference type="SAM" id="Phobius"/>
    </source>
</evidence>